<keyword evidence="4 5" id="KW-0472">Membrane</keyword>
<evidence type="ECO:0000256" key="2">
    <source>
        <dbReference type="ARBA" id="ARBA00022692"/>
    </source>
</evidence>
<accession>Q72XN2</accession>
<reference evidence="6 7" key="1">
    <citation type="journal article" date="2004" name="Nucleic Acids Res.">
        <title>The genome sequence of Bacillus cereus ATCC 10987 reveals metabolic adaptations and a large plasmid related to Bacillus anthracis pXO1.</title>
        <authorList>
            <person name="Rasko D.A."/>
            <person name="Ravel J."/>
            <person name="Okstad O.A."/>
            <person name="Helgason E."/>
            <person name="Cer R.Z."/>
            <person name="Jiang L."/>
            <person name="Shores K.A."/>
            <person name="Fouts D.E."/>
            <person name="Tourasse N.J."/>
            <person name="Angiuoli S.V."/>
            <person name="Kolonay J."/>
            <person name="Nelson W.C."/>
            <person name="Kolsto A.-B."/>
            <person name="Fraser C.M."/>
            <person name="Read T.D."/>
        </authorList>
    </citation>
    <scope>NUCLEOTIDE SEQUENCE [LARGE SCALE GENOMIC DNA]</scope>
    <source>
        <strain evidence="7">ATCC 10987 / NRS 248</strain>
    </source>
</reference>
<organism evidence="6 7">
    <name type="scientific">Bacillus cereus (strain ATCC 10987 / NRS 248)</name>
    <dbReference type="NCBI Taxonomy" id="222523"/>
    <lineage>
        <taxon>Bacteria</taxon>
        <taxon>Bacillati</taxon>
        <taxon>Bacillota</taxon>
        <taxon>Bacilli</taxon>
        <taxon>Bacillales</taxon>
        <taxon>Bacillaceae</taxon>
        <taxon>Bacillus</taxon>
        <taxon>Bacillus cereus group</taxon>
    </lineage>
</organism>
<feature type="transmembrane region" description="Helical" evidence="5">
    <location>
        <begin position="60"/>
        <end position="84"/>
    </location>
</feature>
<keyword evidence="3 5" id="KW-1133">Transmembrane helix</keyword>
<proteinExistence type="predicted"/>
<dbReference type="HOGENOM" id="CLU_155713_0_0_9"/>
<protein>
    <recommendedName>
        <fullName evidence="8">DUF4870 domain-containing protein</fullName>
    </recommendedName>
</protein>
<evidence type="ECO:0000313" key="7">
    <source>
        <dbReference type="Proteomes" id="UP000002527"/>
    </source>
</evidence>
<evidence type="ECO:0000256" key="4">
    <source>
        <dbReference type="ARBA" id="ARBA00023136"/>
    </source>
</evidence>
<keyword evidence="2 5" id="KW-0812">Transmembrane</keyword>
<dbReference type="Proteomes" id="UP000002527">
    <property type="component" value="Chromosome"/>
</dbReference>
<name>Q72XN2_BACC1</name>
<evidence type="ECO:0000256" key="1">
    <source>
        <dbReference type="ARBA" id="ARBA00004141"/>
    </source>
</evidence>
<evidence type="ECO:0000256" key="3">
    <source>
        <dbReference type="ARBA" id="ARBA00022989"/>
    </source>
</evidence>
<sequence length="159" mass="17591">MGDEKPPLIKVSLYYLTKKSYKIVMFLSCSSIESSLPFLHNKGITTDIIYEVIYMNGNKILAALSYFSVLFAPILFPIIVWIVGDAETKPHAKRALWTHIIPSIATFIGMIILGVMGLGSDQSDVTLGIGAMIVLCICGIISLYYFIWNIVKGIKVLKA</sequence>
<evidence type="ECO:0000313" key="6">
    <source>
        <dbReference type="EMBL" id="AAS44244.1"/>
    </source>
</evidence>
<dbReference type="KEGG" id="bca:BCE_5344"/>
<evidence type="ECO:0000256" key="5">
    <source>
        <dbReference type="SAM" id="Phobius"/>
    </source>
</evidence>
<feature type="transmembrane region" description="Helical" evidence="5">
    <location>
        <begin position="125"/>
        <end position="148"/>
    </location>
</feature>
<evidence type="ECO:0008006" key="8">
    <source>
        <dbReference type="Google" id="ProtNLM"/>
    </source>
</evidence>
<dbReference type="AlphaFoldDB" id="Q72XN2"/>
<dbReference type="Pfam" id="PF09685">
    <property type="entry name" value="MamF_MmsF"/>
    <property type="match status" value="1"/>
</dbReference>
<dbReference type="EMBL" id="AE017194">
    <property type="protein sequence ID" value="AAS44244.1"/>
    <property type="molecule type" value="Genomic_DNA"/>
</dbReference>
<comment type="subcellular location">
    <subcellularLocation>
        <location evidence="1">Membrane</location>
        <topology evidence="1">Multi-pass membrane protein</topology>
    </subcellularLocation>
</comment>
<feature type="transmembrane region" description="Helical" evidence="5">
    <location>
        <begin position="96"/>
        <end position="119"/>
    </location>
</feature>
<gene>
    <name evidence="6" type="ordered locus">BCE_5344</name>
</gene>
<dbReference type="InterPro" id="IPR019109">
    <property type="entry name" value="MamF_MmsF"/>
</dbReference>